<keyword evidence="13" id="KW-1185">Reference proteome</keyword>
<protein>
    <recommendedName>
        <fullName evidence="11">Vomeronasal type-1 receptor</fullName>
    </recommendedName>
</protein>
<comment type="similarity">
    <text evidence="2 11">Belongs to the G-protein coupled receptor 1 family.</text>
</comment>
<dbReference type="PROSITE" id="PS50262">
    <property type="entry name" value="G_PROTEIN_RECEP_F1_2"/>
    <property type="match status" value="1"/>
</dbReference>
<dbReference type="KEGG" id="dord:105999487"/>
<feature type="transmembrane region" description="Helical" evidence="11">
    <location>
        <begin position="113"/>
        <end position="135"/>
    </location>
</feature>
<evidence type="ECO:0000256" key="11">
    <source>
        <dbReference type="RuleBase" id="RU364061"/>
    </source>
</evidence>
<dbReference type="OrthoDB" id="9606139at2759"/>
<keyword evidence="7 11" id="KW-0297">G-protein coupled receptor</keyword>
<keyword evidence="5 11" id="KW-0812">Transmembrane</keyword>
<feature type="transmembrane region" description="Helical" evidence="11">
    <location>
        <begin position="71"/>
        <end position="93"/>
    </location>
</feature>
<keyword evidence="8 11" id="KW-0472">Membrane</keyword>
<dbReference type="Gene3D" id="1.20.1070.10">
    <property type="entry name" value="Rhodopsin 7-helix transmembrane proteins"/>
    <property type="match status" value="1"/>
</dbReference>
<feature type="transmembrane region" description="Helical" evidence="11">
    <location>
        <begin position="36"/>
        <end position="59"/>
    </location>
</feature>
<evidence type="ECO:0000256" key="5">
    <source>
        <dbReference type="ARBA" id="ARBA00022692"/>
    </source>
</evidence>
<dbReference type="GO" id="GO:0005886">
    <property type="term" value="C:plasma membrane"/>
    <property type="evidence" value="ECO:0007669"/>
    <property type="project" value="UniProtKB-SubCell"/>
</dbReference>
<name>A0A1S3GPR4_DIPOR</name>
<dbReference type="GeneID" id="105999487"/>
<evidence type="ECO:0000256" key="6">
    <source>
        <dbReference type="ARBA" id="ARBA00022989"/>
    </source>
</evidence>
<accession>A0A1S3GPR4</accession>
<keyword evidence="9 11" id="KW-0675">Receptor</keyword>
<evidence type="ECO:0000259" key="12">
    <source>
        <dbReference type="PROSITE" id="PS50262"/>
    </source>
</evidence>
<evidence type="ECO:0000313" key="14">
    <source>
        <dbReference type="RefSeq" id="XP_012889972.1"/>
    </source>
</evidence>
<reference evidence="14" key="1">
    <citation type="submission" date="2025-08" db="UniProtKB">
        <authorList>
            <consortium name="RefSeq"/>
        </authorList>
    </citation>
    <scope>IDENTIFICATION</scope>
    <source>
        <tissue evidence="14">Kidney</tissue>
    </source>
</reference>
<dbReference type="GO" id="GO:0016503">
    <property type="term" value="F:pheromone receptor activity"/>
    <property type="evidence" value="ECO:0007669"/>
    <property type="project" value="InterPro"/>
</dbReference>
<evidence type="ECO:0000256" key="4">
    <source>
        <dbReference type="ARBA" id="ARBA00022507"/>
    </source>
</evidence>
<proteinExistence type="inferred from homology"/>
<evidence type="ECO:0000256" key="9">
    <source>
        <dbReference type="ARBA" id="ARBA00023170"/>
    </source>
</evidence>
<evidence type="ECO:0000256" key="8">
    <source>
        <dbReference type="ARBA" id="ARBA00023136"/>
    </source>
</evidence>
<dbReference type="InterPro" id="IPR004072">
    <property type="entry name" value="Vmron_rcpt_1"/>
</dbReference>
<keyword evidence="10 11" id="KW-0807">Transducer</keyword>
<dbReference type="Proteomes" id="UP000081671">
    <property type="component" value="Unplaced"/>
</dbReference>
<comment type="subcellular location">
    <subcellularLocation>
        <location evidence="1 11">Cell membrane</location>
        <topology evidence="1 11">Multi-pass membrane protein</topology>
    </subcellularLocation>
</comment>
<feature type="transmembrane region" description="Helical" evidence="11">
    <location>
        <begin position="166"/>
        <end position="192"/>
    </location>
</feature>
<keyword evidence="6 11" id="KW-1133">Transmembrane helix</keyword>
<dbReference type="SUPFAM" id="SSF81321">
    <property type="entry name" value="Family A G protein-coupled receptor-like"/>
    <property type="match status" value="1"/>
</dbReference>
<evidence type="ECO:0000256" key="7">
    <source>
        <dbReference type="ARBA" id="ARBA00023040"/>
    </source>
</evidence>
<keyword evidence="3 11" id="KW-1003">Cell membrane</keyword>
<dbReference type="InParanoid" id="A0A1S3GPR4"/>
<evidence type="ECO:0000256" key="1">
    <source>
        <dbReference type="ARBA" id="ARBA00004651"/>
    </source>
</evidence>
<evidence type="ECO:0000256" key="2">
    <source>
        <dbReference type="ARBA" id="ARBA00010663"/>
    </source>
</evidence>
<evidence type="ECO:0000256" key="10">
    <source>
        <dbReference type="ARBA" id="ARBA00023224"/>
    </source>
</evidence>
<dbReference type="AlphaFoldDB" id="A0A1S3GPR4"/>
<dbReference type="PANTHER" id="PTHR24062">
    <property type="entry name" value="VOMERONASAL TYPE-1 RECEPTOR"/>
    <property type="match status" value="1"/>
</dbReference>
<evidence type="ECO:0000256" key="3">
    <source>
        <dbReference type="ARBA" id="ARBA00022475"/>
    </source>
</evidence>
<gene>
    <name evidence="14" type="primary">LOC105999487</name>
</gene>
<sequence length="258" mass="28729">MAVIAILPFQIIVGTLANVLLFFYNVSRPRPTQVIFCHLAVANVLLLTTGIPLIMVAFVSRHPRSSLGCQVVYYINHVAHSAVLCSTCVLSAYQAFTLIPGSGRRVVMIGRQVLGSTGHTCCACWVYSTLISTYLPSRLTGPQYKHNHTHPHNQWFCSSLGSTVGFVFLLFVSNAIFIGLVGWASGSVILLLHRHHKRQQQIHTSSHCHRGSPETRAAYTVLMLVVTFVFFHTVMQKSDDHTLNLAEDREHERVELPP</sequence>
<feature type="transmembrane region" description="Helical" evidence="11">
    <location>
        <begin position="217"/>
        <end position="235"/>
    </location>
</feature>
<dbReference type="Pfam" id="PF03402">
    <property type="entry name" value="V1R"/>
    <property type="match status" value="1"/>
</dbReference>
<keyword evidence="4 11" id="KW-0589">Pheromone response</keyword>
<dbReference type="RefSeq" id="XP_012889972.1">
    <property type="nucleotide sequence ID" value="XM_013034518.1"/>
</dbReference>
<feature type="domain" description="G-protein coupled receptors family 1 profile" evidence="12">
    <location>
        <begin position="14"/>
        <end position="230"/>
    </location>
</feature>
<dbReference type="InterPro" id="IPR017452">
    <property type="entry name" value="GPCR_Rhodpsn_7TM"/>
</dbReference>
<feature type="transmembrane region" description="Helical" evidence="11">
    <location>
        <begin position="6"/>
        <end position="24"/>
    </location>
</feature>
<evidence type="ECO:0000313" key="13">
    <source>
        <dbReference type="Proteomes" id="UP000081671"/>
    </source>
</evidence>
<dbReference type="GO" id="GO:0019236">
    <property type="term" value="P:response to pheromone"/>
    <property type="evidence" value="ECO:0007669"/>
    <property type="project" value="UniProtKB-KW"/>
</dbReference>
<organism evidence="13 14">
    <name type="scientific">Dipodomys ordii</name>
    <name type="common">Ord's kangaroo rat</name>
    <dbReference type="NCBI Taxonomy" id="10020"/>
    <lineage>
        <taxon>Eukaryota</taxon>
        <taxon>Metazoa</taxon>
        <taxon>Chordata</taxon>
        <taxon>Craniata</taxon>
        <taxon>Vertebrata</taxon>
        <taxon>Euteleostomi</taxon>
        <taxon>Mammalia</taxon>
        <taxon>Eutheria</taxon>
        <taxon>Euarchontoglires</taxon>
        <taxon>Glires</taxon>
        <taxon>Rodentia</taxon>
        <taxon>Castorimorpha</taxon>
        <taxon>Heteromyidae</taxon>
        <taxon>Dipodomyinae</taxon>
        <taxon>Dipodomys</taxon>
    </lineage>
</organism>
<dbReference type="GO" id="GO:0007606">
    <property type="term" value="P:sensory perception of chemical stimulus"/>
    <property type="evidence" value="ECO:0007669"/>
    <property type="project" value="UniProtKB-ARBA"/>
</dbReference>